<dbReference type="PROSITE" id="PS51192">
    <property type="entry name" value="HELICASE_ATP_BIND_1"/>
    <property type="match status" value="1"/>
</dbReference>
<evidence type="ECO:0000256" key="1">
    <source>
        <dbReference type="ARBA" id="ARBA00022741"/>
    </source>
</evidence>
<dbReference type="PANTHER" id="PTHR47959">
    <property type="entry name" value="ATP-DEPENDENT RNA HELICASE RHLE-RELATED"/>
    <property type="match status" value="1"/>
</dbReference>
<feature type="region of interest" description="Disordered" evidence="6">
    <location>
        <begin position="362"/>
        <end position="431"/>
    </location>
</feature>
<dbReference type="InterPro" id="IPR001650">
    <property type="entry name" value="Helicase_C-like"/>
</dbReference>
<feature type="compositionally biased region" description="Polar residues" evidence="6">
    <location>
        <begin position="362"/>
        <end position="373"/>
    </location>
</feature>
<dbReference type="GeneID" id="97229946"/>
<protein>
    <submittedName>
        <fullName evidence="9">DEAD/DEAH box helicase</fullName>
    </submittedName>
</protein>
<dbReference type="CDD" id="cd18787">
    <property type="entry name" value="SF2_C_DEAD"/>
    <property type="match status" value="1"/>
</dbReference>
<keyword evidence="1" id="KW-0547">Nucleotide-binding</keyword>
<reference evidence="9" key="1">
    <citation type="submission" date="2018-08" db="EMBL/GenBank/DDBJ databases">
        <title>Draft genome sequences of Leuconostoc spp. and Weissella spp. with biocontrol potential.</title>
        <authorList>
            <person name="Lo R."/>
            <person name="Ho V.T.T."/>
            <person name="Turner M.S."/>
        </authorList>
    </citation>
    <scope>NUCLEOTIDE SEQUENCE</scope>
    <source>
        <strain evidence="9">156</strain>
    </source>
</reference>
<dbReference type="GO" id="GO:0005524">
    <property type="term" value="F:ATP binding"/>
    <property type="evidence" value="ECO:0007669"/>
    <property type="project" value="UniProtKB-KW"/>
</dbReference>
<keyword evidence="2" id="KW-0378">Hydrolase</keyword>
<keyword evidence="4" id="KW-0067">ATP-binding</keyword>
<dbReference type="AlphaFoldDB" id="A0A9X3INR0"/>
<dbReference type="InterPro" id="IPR050079">
    <property type="entry name" value="DEAD_box_RNA_helicase"/>
</dbReference>
<dbReference type="SMART" id="SM00490">
    <property type="entry name" value="HELICc"/>
    <property type="match status" value="1"/>
</dbReference>
<feature type="domain" description="Helicase C-terminal" evidence="8">
    <location>
        <begin position="204"/>
        <end position="366"/>
    </location>
</feature>
<organism evidence="9 10">
    <name type="scientific">Leuconostoc falkenbergense</name>
    <dbReference type="NCBI Taxonomy" id="2766470"/>
    <lineage>
        <taxon>Bacteria</taxon>
        <taxon>Bacillati</taxon>
        <taxon>Bacillota</taxon>
        <taxon>Bacilli</taxon>
        <taxon>Lactobacillales</taxon>
        <taxon>Lactobacillaceae</taxon>
        <taxon>Leuconostoc</taxon>
    </lineage>
</organism>
<evidence type="ECO:0000256" key="3">
    <source>
        <dbReference type="ARBA" id="ARBA00022806"/>
    </source>
</evidence>
<evidence type="ECO:0000256" key="6">
    <source>
        <dbReference type="SAM" id="MobiDB-lite"/>
    </source>
</evidence>
<evidence type="ECO:0000259" key="7">
    <source>
        <dbReference type="PROSITE" id="PS51192"/>
    </source>
</evidence>
<feature type="compositionally biased region" description="Basic and acidic residues" evidence="6">
    <location>
        <begin position="399"/>
        <end position="409"/>
    </location>
</feature>
<dbReference type="Pfam" id="PF00270">
    <property type="entry name" value="DEAD"/>
    <property type="match status" value="1"/>
</dbReference>
<dbReference type="PANTHER" id="PTHR47959:SF13">
    <property type="entry name" value="ATP-DEPENDENT RNA HELICASE RHLE"/>
    <property type="match status" value="1"/>
</dbReference>
<dbReference type="Proteomes" id="UP001080333">
    <property type="component" value="Unassembled WGS sequence"/>
</dbReference>
<dbReference type="InterPro" id="IPR011545">
    <property type="entry name" value="DEAD/DEAH_box_helicase_dom"/>
</dbReference>
<gene>
    <name evidence="9" type="ORF">D0502_04260</name>
</gene>
<dbReference type="GO" id="GO:0003724">
    <property type="term" value="F:RNA helicase activity"/>
    <property type="evidence" value="ECO:0007669"/>
    <property type="project" value="TreeGrafter"/>
</dbReference>
<feature type="compositionally biased region" description="Basic residues" evidence="6">
    <location>
        <begin position="410"/>
        <end position="431"/>
    </location>
</feature>
<dbReference type="Gene3D" id="3.40.50.300">
    <property type="entry name" value="P-loop containing nucleotide triphosphate hydrolases"/>
    <property type="match status" value="2"/>
</dbReference>
<dbReference type="InterPro" id="IPR044742">
    <property type="entry name" value="DEAD/DEAH_RhlB"/>
</dbReference>
<feature type="compositionally biased region" description="Polar residues" evidence="6">
    <location>
        <begin position="381"/>
        <end position="392"/>
    </location>
</feature>
<evidence type="ECO:0000313" key="10">
    <source>
        <dbReference type="Proteomes" id="UP001080333"/>
    </source>
</evidence>
<comment type="similarity">
    <text evidence="5">Belongs to the DEAD box helicase family.</text>
</comment>
<dbReference type="InterPro" id="IPR027417">
    <property type="entry name" value="P-loop_NTPase"/>
</dbReference>
<evidence type="ECO:0000259" key="8">
    <source>
        <dbReference type="PROSITE" id="PS51194"/>
    </source>
</evidence>
<sequence>MRPELLEKFNAVFEQPTPIQNAVWQRLIDGDSIFGLAPTGTGKTLAFVLPMLSQVDANLKRTQVLILAPSQELAMQTTQVAREWGALVGVSVASLIGGANGRRQAEKLKKDKPQIVVGTLGRVLTMLEGGVLKLDNIKAVIFDEADAMLTEERHASLEALADQLPTNLQLGLFSATSGADLQYVNTVFNQKVHPISVGTDAPANIKHEFQYVDQRAKEKILIQLARHNQQALVFFNTISALVSMQATLRHAHVSVMSIGSNDKRQVQRADALRLFKKGEVALLLVTDVAARGLDIDNLPLVVNAQLPERLKTYVHRTGRTGRMGKNGRVLNLGNDHDIRNLKRELGDKFTLVKADNTFEPSTKTVANKQQANIAPSKVDSDSTQKPSITPSPSKKHSPVKVETKNDLPERKKKRAKHSKNKGKPKWAKKRD</sequence>
<dbReference type="EMBL" id="QVOQ01000007">
    <property type="protein sequence ID" value="MCX7578604.1"/>
    <property type="molecule type" value="Genomic_DNA"/>
</dbReference>
<keyword evidence="3 9" id="KW-0347">Helicase</keyword>
<dbReference type="RefSeq" id="WP_114666461.1">
    <property type="nucleotide sequence ID" value="NZ_BMBR01000001.1"/>
</dbReference>
<feature type="domain" description="Helicase ATP-binding" evidence="7">
    <location>
        <begin position="24"/>
        <end position="195"/>
    </location>
</feature>
<evidence type="ECO:0000256" key="4">
    <source>
        <dbReference type="ARBA" id="ARBA00022840"/>
    </source>
</evidence>
<dbReference type="GO" id="GO:0003676">
    <property type="term" value="F:nucleic acid binding"/>
    <property type="evidence" value="ECO:0007669"/>
    <property type="project" value="InterPro"/>
</dbReference>
<dbReference type="CDD" id="cd00268">
    <property type="entry name" value="DEADc"/>
    <property type="match status" value="1"/>
</dbReference>
<name>A0A9X3INR0_9LACO</name>
<proteinExistence type="inferred from homology"/>
<dbReference type="InterPro" id="IPR014001">
    <property type="entry name" value="Helicase_ATP-bd"/>
</dbReference>
<evidence type="ECO:0000313" key="9">
    <source>
        <dbReference type="EMBL" id="MCX7578604.1"/>
    </source>
</evidence>
<dbReference type="SMART" id="SM00487">
    <property type="entry name" value="DEXDc"/>
    <property type="match status" value="1"/>
</dbReference>
<dbReference type="Pfam" id="PF00271">
    <property type="entry name" value="Helicase_C"/>
    <property type="match status" value="1"/>
</dbReference>
<accession>A0A9X3INR0</accession>
<dbReference type="GO" id="GO:0016787">
    <property type="term" value="F:hydrolase activity"/>
    <property type="evidence" value="ECO:0007669"/>
    <property type="project" value="UniProtKB-KW"/>
</dbReference>
<comment type="caution">
    <text evidence="9">The sequence shown here is derived from an EMBL/GenBank/DDBJ whole genome shotgun (WGS) entry which is preliminary data.</text>
</comment>
<evidence type="ECO:0000256" key="2">
    <source>
        <dbReference type="ARBA" id="ARBA00022801"/>
    </source>
</evidence>
<dbReference type="PROSITE" id="PS51194">
    <property type="entry name" value="HELICASE_CTER"/>
    <property type="match status" value="1"/>
</dbReference>
<dbReference type="GO" id="GO:0005829">
    <property type="term" value="C:cytosol"/>
    <property type="evidence" value="ECO:0007669"/>
    <property type="project" value="TreeGrafter"/>
</dbReference>
<dbReference type="SUPFAM" id="SSF52540">
    <property type="entry name" value="P-loop containing nucleoside triphosphate hydrolases"/>
    <property type="match status" value="1"/>
</dbReference>
<evidence type="ECO:0000256" key="5">
    <source>
        <dbReference type="ARBA" id="ARBA00038437"/>
    </source>
</evidence>